<organism evidence="1 2">
    <name type="scientific">Mixia osmundae (strain CBS 9802 / IAM 14324 / JCM 22182 / KY 12970)</name>
    <dbReference type="NCBI Taxonomy" id="764103"/>
    <lineage>
        <taxon>Eukaryota</taxon>
        <taxon>Fungi</taxon>
        <taxon>Dikarya</taxon>
        <taxon>Basidiomycota</taxon>
        <taxon>Pucciniomycotina</taxon>
        <taxon>Mixiomycetes</taxon>
        <taxon>Mixiales</taxon>
        <taxon>Mixiaceae</taxon>
        <taxon>Mixia</taxon>
    </lineage>
</organism>
<gene>
    <name evidence="1" type="primary">Mo01148</name>
    <name evidence="1" type="ORF">E5Q_01148</name>
</gene>
<evidence type="ECO:0000313" key="2">
    <source>
        <dbReference type="Proteomes" id="UP000009131"/>
    </source>
</evidence>
<reference evidence="1 2" key="1">
    <citation type="journal article" date="2011" name="J. Gen. Appl. Microbiol.">
        <title>Draft genome sequencing of the enigmatic basidiomycete Mixia osmundae.</title>
        <authorList>
            <person name="Nishida H."/>
            <person name="Nagatsuka Y."/>
            <person name="Sugiyama J."/>
        </authorList>
    </citation>
    <scope>NUCLEOTIDE SEQUENCE [LARGE SCALE GENOMIC DNA]</scope>
    <source>
        <strain evidence="2">CBS 9802 / IAM 14324 / JCM 22182 / KY 12970</strain>
    </source>
</reference>
<accession>G7DV86</accession>
<evidence type="ECO:0000313" key="1">
    <source>
        <dbReference type="EMBL" id="GAA94496.1"/>
    </source>
</evidence>
<dbReference type="HOGENOM" id="CLU_3359873_0_0_1"/>
<keyword evidence="2" id="KW-1185">Reference proteome</keyword>
<comment type="caution">
    <text evidence="1">The sequence shown here is derived from an EMBL/GenBank/DDBJ whole genome shotgun (WGS) entry which is preliminary data.</text>
</comment>
<sequence>MLQFAQCLIQGGCAMRRSDISRARHCTAPARARCLT</sequence>
<dbReference type="InParanoid" id="G7DV86"/>
<dbReference type="EMBL" id="BABT02000037">
    <property type="protein sequence ID" value="GAA94496.1"/>
    <property type="molecule type" value="Genomic_DNA"/>
</dbReference>
<protein>
    <submittedName>
        <fullName evidence="1">Uncharacterized protein</fullName>
    </submittedName>
</protein>
<proteinExistence type="predicted"/>
<dbReference type="Proteomes" id="UP000009131">
    <property type="component" value="Unassembled WGS sequence"/>
</dbReference>
<reference evidence="1 2" key="2">
    <citation type="journal article" date="2012" name="Open Biol.">
        <title>Characteristics of nucleosomes and linker DNA regions on the genome of the basidiomycete Mixia osmundae revealed by mono- and dinucleosome mapping.</title>
        <authorList>
            <person name="Nishida H."/>
            <person name="Kondo S."/>
            <person name="Matsumoto T."/>
            <person name="Suzuki Y."/>
            <person name="Yoshikawa H."/>
            <person name="Taylor T.D."/>
            <person name="Sugiyama J."/>
        </authorList>
    </citation>
    <scope>NUCLEOTIDE SEQUENCE [LARGE SCALE GENOMIC DNA]</scope>
    <source>
        <strain evidence="2">CBS 9802 / IAM 14324 / JCM 22182 / KY 12970</strain>
    </source>
</reference>
<dbReference type="AlphaFoldDB" id="G7DV86"/>
<name>G7DV86_MIXOS</name>